<evidence type="ECO:0000313" key="2">
    <source>
        <dbReference type="EMBL" id="KAJ7683187.1"/>
    </source>
</evidence>
<dbReference type="AlphaFoldDB" id="A0AAD7D7G8"/>
<gene>
    <name evidence="2" type="ORF">B0H17DRAFT_1137878</name>
</gene>
<reference evidence="2" key="1">
    <citation type="submission" date="2023-03" db="EMBL/GenBank/DDBJ databases">
        <title>Massive genome expansion in bonnet fungi (Mycena s.s.) driven by repeated elements and novel gene families across ecological guilds.</title>
        <authorList>
            <consortium name="Lawrence Berkeley National Laboratory"/>
            <person name="Harder C.B."/>
            <person name="Miyauchi S."/>
            <person name="Viragh M."/>
            <person name="Kuo A."/>
            <person name="Thoen E."/>
            <person name="Andreopoulos B."/>
            <person name="Lu D."/>
            <person name="Skrede I."/>
            <person name="Drula E."/>
            <person name="Henrissat B."/>
            <person name="Morin E."/>
            <person name="Kohler A."/>
            <person name="Barry K."/>
            <person name="LaButti K."/>
            <person name="Morin E."/>
            <person name="Salamov A."/>
            <person name="Lipzen A."/>
            <person name="Mereny Z."/>
            <person name="Hegedus B."/>
            <person name="Baldrian P."/>
            <person name="Stursova M."/>
            <person name="Weitz H."/>
            <person name="Taylor A."/>
            <person name="Grigoriev I.V."/>
            <person name="Nagy L.G."/>
            <person name="Martin F."/>
            <person name="Kauserud H."/>
        </authorList>
    </citation>
    <scope>NUCLEOTIDE SEQUENCE</scope>
    <source>
        <strain evidence="2">CBHHK067</strain>
    </source>
</reference>
<comment type="caution">
    <text evidence="2">The sequence shown here is derived from an EMBL/GenBank/DDBJ whole genome shotgun (WGS) entry which is preliminary data.</text>
</comment>
<accession>A0AAD7D7G8</accession>
<feature type="region of interest" description="Disordered" evidence="1">
    <location>
        <begin position="138"/>
        <end position="169"/>
    </location>
</feature>
<proteinExistence type="predicted"/>
<dbReference type="EMBL" id="JARKIE010000110">
    <property type="protein sequence ID" value="KAJ7683187.1"/>
    <property type="molecule type" value="Genomic_DNA"/>
</dbReference>
<sequence>MSRVEFELEADWIWNATQPSTAPSNNKVPSRFQSASWVRRPQPKERKRWRLRGRSSHSISSLPIVYTDRSGSEAECSPPASAFPSGKAGRRDAGGFGWGIQSSPVWLYLGIMQQNTEAKVIPYLGRADEDRNFYTKRETERELKDMGGSGGRTQKCGENEYQQRSKCCEDDEESQRKLEFSGLDFSGGSIGKEAP</sequence>
<evidence type="ECO:0000313" key="3">
    <source>
        <dbReference type="Proteomes" id="UP001221757"/>
    </source>
</evidence>
<evidence type="ECO:0000256" key="1">
    <source>
        <dbReference type="SAM" id="MobiDB-lite"/>
    </source>
</evidence>
<keyword evidence="3" id="KW-1185">Reference proteome</keyword>
<name>A0AAD7D7G8_MYCRO</name>
<protein>
    <submittedName>
        <fullName evidence="2">Uncharacterized protein</fullName>
    </submittedName>
</protein>
<dbReference type="Proteomes" id="UP001221757">
    <property type="component" value="Unassembled WGS sequence"/>
</dbReference>
<organism evidence="2 3">
    <name type="scientific">Mycena rosella</name>
    <name type="common">Pink bonnet</name>
    <name type="synonym">Agaricus rosellus</name>
    <dbReference type="NCBI Taxonomy" id="1033263"/>
    <lineage>
        <taxon>Eukaryota</taxon>
        <taxon>Fungi</taxon>
        <taxon>Dikarya</taxon>
        <taxon>Basidiomycota</taxon>
        <taxon>Agaricomycotina</taxon>
        <taxon>Agaricomycetes</taxon>
        <taxon>Agaricomycetidae</taxon>
        <taxon>Agaricales</taxon>
        <taxon>Marasmiineae</taxon>
        <taxon>Mycenaceae</taxon>
        <taxon>Mycena</taxon>
    </lineage>
</organism>
<feature type="compositionally biased region" description="Basic and acidic residues" evidence="1">
    <location>
        <begin position="155"/>
        <end position="169"/>
    </location>
</feature>
<feature type="region of interest" description="Disordered" evidence="1">
    <location>
        <begin position="17"/>
        <end position="52"/>
    </location>
</feature>
<feature type="compositionally biased region" description="Polar residues" evidence="1">
    <location>
        <begin position="17"/>
        <end position="36"/>
    </location>
</feature>